<dbReference type="GeneID" id="39114186"/>
<geneLocation type="mitochondrion" evidence="1"/>
<dbReference type="AlphaFoldDB" id="A0A411K7N4"/>
<dbReference type="EMBL" id="MH910097">
    <property type="protein sequence ID" value="QBC73432.1"/>
    <property type="molecule type" value="Genomic_DNA"/>
</dbReference>
<organism evidence="1">
    <name type="scientific">Paravannella minima</name>
    <dbReference type="NCBI Taxonomy" id="1443144"/>
    <lineage>
        <taxon>Eukaryota</taxon>
        <taxon>Amoebozoa</taxon>
        <taxon>Discosea</taxon>
        <taxon>Flabellinia</taxon>
        <taxon>Vannellidae</taxon>
        <taxon>Paravannella</taxon>
    </lineage>
</organism>
<dbReference type="Gene3D" id="3.30.1440.10">
    <property type="match status" value="1"/>
</dbReference>
<name>A0A411K7N4_9EUKA</name>
<evidence type="ECO:0008006" key="2">
    <source>
        <dbReference type="Google" id="ProtNLM"/>
    </source>
</evidence>
<reference evidence="1" key="1">
    <citation type="journal article" date="2019" name="Eur. J. Protist.">
        <title>The complete mitochondrial genome of Paravannella minima (Amoebozoa, Discosea, Vannellida).</title>
        <authorList>
            <person name="Bondarenko N."/>
            <person name="Glotova A."/>
            <person name="Nassonova E."/>
            <person name="Masharsky A."/>
            <person name="Polev D."/>
            <person name="Smirnov A."/>
        </authorList>
    </citation>
    <scope>NUCLEOTIDE SEQUENCE</scope>
</reference>
<keyword evidence="1" id="KW-0496">Mitochondrion</keyword>
<evidence type="ECO:0000313" key="1">
    <source>
        <dbReference type="EMBL" id="QBC73432.1"/>
    </source>
</evidence>
<dbReference type="InterPro" id="IPR022803">
    <property type="entry name" value="Ribosomal_uL5_dom_sf"/>
</dbReference>
<gene>
    <name evidence="1" type="primary">ORF7</name>
</gene>
<accession>A0A411K7N4</accession>
<sequence length="173" mass="20642">MSELSIFYYIKNIMTFFLISKNFFFEVNDMNKIIVRITINDLKDTTDNRIINSIQLLYELTGLFPEVCYVVSGYNKGSKVVRFSCKVTLKKEFLFDFLDYFLLCCLNLKLGKRTICKYKYDFIGNVFFFIKDINLFRNLSDNLYLFKGKIFFELYFLKGSKKISFCFLNSVKF</sequence>
<dbReference type="SUPFAM" id="SSF55282">
    <property type="entry name" value="RL5-like"/>
    <property type="match status" value="1"/>
</dbReference>
<proteinExistence type="predicted"/>
<protein>
    <recommendedName>
        <fullName evidence="2">Ribosomal protein L5</fullName>
    </recommendedName>
</protein>
<dbReference type="RefSeq" id="YP_009557793.1">
    <property type="nucleotide sequence ID" value="NC_040955.1"/>
</dbReference>